<dbReference type="RefSeq" id="WP_068135647.1">
    <property type="nucleotide sequence ID" value="NZ_CP042914.1"/>
</dbReference>
<evidence type="ECO:0000256" key="1">
    <source>
        <dbReference type="SAM" id="Phobius"/>
    </source>
</evidence>
<dbReference type="EMBL" id="CP042914">
    <property type="protein sequence ID" value="QEG43750.1"/>
    <property type="molecule type" value="Genomic_DNA"/>
</dbReference>
<organism evidence="2 3">
    <name type="scientific">Roseimaritima ulvae</name>
    <dbReference type="NCBI Taxonomy" id="980254"/>
    <lineage>
        <taxon>Bacteria</taxon>
        <taxon>Pseudomonadati</taxon>
        <taxon>Planctomycetota</taxon>
        <taxon>Planctomycetia</taxon>
        <taxon>Pirellulales</taxon>
        <taxon>Pirellulaceae</taxon>
        <taxon>Roseimaritima</taxon>
    </lineage>
</organism>
<feature type="transmembrane region" description="Helical" evidence="1">
    <location>
        <begin position="248"/>
        <end position="270"/>
    </location>
</feature>
<reference evidence="2 3" key="1">
    <citation type="submission" date="2019-08" db="EMBL/GenBank/DDBJ databases">
        <title>Deep-cultivation of Planctomycetes and their phenomic and genomic characterization uncovers novel biology.</title>
        <authorList>
            <person name="Wiegand S."/>
            <person name="Jogler M."/>
            <person name="Boedeker C."/>
            <person name="Pinto D."/>
            <person name="Vollmers J."/>
            <person name="Rivas-Marin E."/>
            <person name="Kohn T."/>
            <person name="Peeters S.H."/>
            <person name="Heuer A."/>
            <person name="Rast P."/>
            <person name="Oberbeckmann S."/>
            <person name="Bunk B."/>
            <person name="Jeske O."/>
            <person name="Meyerdierks A."/>
            <person name="Storesund J.E."/>
            <person name="Kallscheuer N."/>
            <person name="Luecker S."/>
            <person name="Lage O.M."/>
            <person name="Pohl T."/>
            <person name="Merkel B.J."/>
            <person name="Hornburger P."/>
            <person name="Mueller R.-W."/>
            <person name="Bruemmer F."/>
            <person name="Labrenz M."/>
            <person name="Spormann A.M."/>
            <person name="Op den Camp H."/>
            <person name="Overmann J."/>
            <person name="Amann R."/>
            <person name="Jetten M.S.M."/>
            <person name="Mascher T."/>
            <person name="Medema M.H."/>
            <person name="Devos D.P."/>
            <person name="Kaster A.-K."/>
            <person name="Ovreas L."/>
            <person name="Rohde M."/>
            <person name="Galperin M.Y."/>
            <person name="Jogler C."/>
        </authorList>
    </citation>
    <scope>NUCLEOTIDE SEQUENCE [LARGE SCALE GENOMIC DNA]</scope>
    <source>
        <strain evidence="2 3">UC8</strain>
    </source>
</reference>
<keyword evidence="3" id="KW-1185">Reference proteome</keyword>
<evidence type="ECO:0000313" key="3">
    <source>
        <dbReference type="Proteomes" id="UP000325286"/>
    </source>
</evidence>
<dbReference type="OrthoDB" id="271683at2"/>
<proteinExistence type="predicted"/>
<evidence type="ECO:0000313" key="2">
    <source>
        <dbReference type="EMBL" id="QEG43750.1"/>
    </source>
</evidence>
<dbReference type="Proteomes" id="UP000325286">
    <property type="component" value="Chromosome"/>
</dbReference>
<gene>
    <name evidence="2" type="ORF">UC8_58040</name>
</gene>
<dbReference type="KEGG" id="rul:UC8_58040"/>
<keyword evidence="1" id="KW-0812">Transmembrane</keyword>
<feature type="transmembrane region" description="Helical" evidence="1">
    <location>
        <begin position="276"/>
        <end position="299"/>
    </location>
</feature>
<name>A0A5B9R0J9_9BACT</name>
<sequence length="402" mass="45075">MSAAEQQLSDLFEADVDAEILDEQTQGDLQLTVCNINYRPYQSNDSGTGRSPRVQQTVVLMRADAFDFPQFRLAGTSGRGPSRFIMTKLLGATGLRFPDVPEFGKHYMLFGMPEAALRVIFSPSVRQYFAAHPGWSVRGNQQQLAIYRERHLIGDAELDDFVADTTQILTQLSRAEQELDERPEVNRRAGVNDLANMRSQYGSLVGGAIERQLQKFVVERKDLESFLASPMPRVPPLKLKRQVLGDNFPLVIVGIVFMFVGLISGVLWLAAGDGKVRLLGFVPLLLFPLIGLTMTTLTLRYRKRRMRLLREGRLVTGQVRDVQRTNTTVNNRVLHKVTLGLNDRTGERTAQCTVDGMAAKKAKELINNETPVRILVDPQDERNVYCVDLVVVSEDKNAITKS</sequence>
<protein>
    <submittedName>
        <fullName evidence="2">Uncharacterized protein</fullName>
    </submittedName>
</protein>
<accession>A0A5B9R0J9</accession>
<keyword evidence="1" id="KW-0472">Membrane</keyword>
<dbReference type="AlphaFoldDB" id="A0A5B9R0J9"/>
<keyword evidence="1" id="KW-1133">Transmembrane helix</keyword>